<evidence type="ECO:0000313" key="3">
    <source>
        <dbReference type="EMBL" id="TLP54778.1"/>
    </source>
</evidence>
<comment type="caution">
    <text evidence="3">The sequence shown here is derived from an EMBL/GenBank/DDBJ whole genome shotgun (WGS) entry which is preliminary data.</text>
</comment>
<sequence length="360" mass="39730">MSSGRTTLTAYFAVFSGLIFAGLFMFAPRPLWLGFLVVVLFAALWLGLVKEWLRPREPMHHPAPPPPVTPIEREERQITDVALPSAWGDYDFVFSATVRWSPIAARFDESLANPEALAVDSILERAREITESRPPGRASLVRHELSGALARMEPDAKRSIQAMAHSVTLTLTDQDQDRLAKLAARRKENALWEHEMRYEQTRRAYLSESVLKDTGSAVVWWLAKNDDHIQKTVQDIGLLAQLSSAANNTHVAEPFRHLLSTPANGTTAASAGYASNGETGGFAPPPRTVPDLFGNFLSVMDIEQDSPERILLAKHVADVLHAHGRHEAADALLRRFDPSEPPVTGDFDPPSEPPSDGPDQ</sequence>
<evidence type="ECO:0000256" key="1">
    <source>
        <dbReference type="SAM" id="MobiDB-lite"/>
    </source>
</evidence>
<proteinExistence type="predicted"/>
<dbReference type="EMBL" id="VANP01000012">
    <property type="protein sequence ID" value="TLP54778.1"/>
    <property type="molecule type" value="Genomic_DNA"/>
</dbReference>
<dbReference type="Proteomes" id="UP000309033">
    <property type="component" value="Unassembled WGS sequence"/>
</dbReference>
<evidence type="ECO:0000256" key="2">
    <source>
        <dbReference type="SAM" id="Phobius"/>
    </source>
</evidence>
<dbReference type="OrthoDB" id="3422149at2"/>
<reference evidence="3" key="1">
    <citation type="submission" date="2019-05" db="EMBL/GenBank/DDBJ databases">
        <title>Isolation, diversity and antifungal activity of Actinobacteria from wheat.</title>
        <authorList>
            <person name="Yu B."/>
        </authorList>
    </citation>
    <scope>NUCLEOTIDE SEQUENCE [LARGE SCALE GENOMIC DNA]</scope>
    <source>
        <strain evidence="3">NEAU-HEGS1-5</strain>
    </source>
</reference>
<organism evidence="3 4">
    <name type="scientific">Microbispora triticiradicis</name>
    <dbReference type="NCBI Taxonomy" id="2200763"/>
    <lineage>
        <taxon>Bacteria</taxon>
        <taxon>Bacillati</taxon>
        <taxon>Actinomycetota</taxon>
        <taxon>Actinomycetes</taxon>
        <taxon>Streptosporangiales</taxon>
        <taxon>Streptosporangiaceae</taxon>
        <taxon>Microbispora</taxon>
    </lineage>
</organism>
<evidence type="ECO:0000313" key="4">
    <source>
        <dbReference type="Proteomes" id="UP000309033"/>
    </source>
</evidence>
<keyword evidence="2" id="KW-1133">Transmembrane helix</keyword>
<feature type="transmembrane region" description="Helical" evidence="2">
    <location>
        <begin position="32"/>
        <end position="49"/>
    </location>
</feature>
<name>A0A5R8YMS5_9ACTN</name>
<keyword evidence="4" id="KW-1185">Reference proteome</keyword>
<dbReference type="AlphaFoldDB" id="A0A5R8YMS5"/>
<keyword evidence="2" id="KW-0812">Transmembrane</keyword>
<accession>A0A5R8YMS5</accession>
<feature type="compositionally biased region" description="Pro residues" evidence="1">
    <location>
        <begin position="350"/>
        <end position="360"/>
    </location>
</feature>
<feature type="region of interest" description="Disordered" evidence="1">
    <location>
        <begin position="335"/>
        <end position="360"/>
    </location>
</feature>
<protein>
    <submittedName>
        <fullName evidence="3">Uncharacterized protein</fullName>
    </submittedName>
</protein>
<keyword evidence="2" id="KW-0472">Membrane</keyword>
<gene>
    <name evidence="3" type="ORF">FED44_26845</name>
</gene>
<feature type="transmembrane region" description="Helical" evidence="2">
    <location>
        <begin position="7"/>
        <end position="26"/>
    </location>
</feature>